<dbReference type="GO" id="GO:0051539">
    <property type="term" value="F:4 iron, 4 sulfur cluster binding"/>
    <property type="evidence" value="ECO:0007669"/>
    <property type="project" value="UniProtKB-KW"/>
</dbReference>
<dbReference type="Gene3D" id="1.10.150.530">
    <property type="match status" value="1"/>
</dbReference>
<dbReference type="PANTHER" id="PTHR30544">
    <property type="entry name" value="23S RRNA METHYLTRANSFERASE"/>
    <property type="match status" value="1"/>
</dbReference>
<keyword evidence="3" id="KW-0698">rRNA processing</keyword>
<gene>
    <name evidence="5" type="ORF">METZ01_LOCUS258280</name>
</gene>
<dbReference type="AlphaFoldDB" id="A0A382J0L1"/>
<dbReference type="EMBL" id="UINC01070914">
    <property type="protein sequence ID" value="SVC05426.1"/>
    <property type="molecule type" value="Genomic_DNA"/>
</dbReference>
<evidence type="ECO:0000259" key="4">
    <source>
        <dbReference type="Pfam" id="PF21016"/>
    </source>
</evidence>
<keyword evidence="2" id="KW-0408">Iron</keyword>
<accession>A0A382J0L1</accession>
<reference evidence="5" key="1">
    <citation type="submission" date="2018-05" db="EMBL/GenBank/DDBJ databases">
        <authorList>
            <person name="Lanie J.A."/>
            <person name="Ng W.-L."/>
            <person name="Kazmierczak K.M."/>
            <person name="Andrzejewski T.M."/>
            <person name="Davidsen T.M."/>
            <person name="Wayne K.J."/>
            <person name="Tettelin H."/>
            <person name="Glass J.I."/>
            <person name="Rusch D."/>
            <person name="Podicherti R."/>
            <person name="Tsui H.-C.T."/>
            <person name="Winkler M.E."/>
        </authorList>
    </citation>
    <scope>NUCLEOTIDE SEQUENCE</scope>
</reference>
<dbReference type="PANTHER" id="PTHR30544:SF5">
    <property type="entry name" value="RADICAL SAM CORE DOMAIN-CONTAINING PROTEIN"/>
    <property type="match status" value="1"/>
</dbReference>
<dbReference type="Gene3D" id="3.20.20.70">
    <property type="entry name" value="Aldolase class I"/>
    <property type="match status" value="1"/>
</dbReference>
<dbReference type="InterPro" id="IPR040072">
    <property type="entry name" value="Methyltransferase_A"/>
</dbReference>
<sequence length="138" mass="15605">MPTTSPTDLLSMTPEGLHQALSHYFEQKGLPAYRVEQVERWIYKLLASSIDHMTDLPLTERRDLRDRFSLIEPRDARIARSKDGTVKHVWQLSDGKLVESVLIPTRQRLTLCISSQAGCALGCTFCATGWGGFERQLS</sequence>
<dbReference type="InterPro" id="IPR048641">
    <property type="entry name" value="RlmN_N"/>
</dbReference>
<evidence type="ECO:0000256" key="1">
    <source>
        <dbReference type="ARBA" id="ARBA00001966"/>
    </source>
</evidence>
<keyword evidence="2" id="KW-0411">Iron-sulfur</keyword>
<name>A0A382J0L1_9ZZZZ</name>
<dbReference type="GO" id="GO:0030488">
    <property type="term" value="P:tRNA methylation"/>
    <property type="evidence" value="ECO:0007669"/>
    <property type="project" value="TreeGrafter"/>
</dbReference>
<evidence type="ECO:0000313" key="5">
    <source>
        <dbReference type="EMBL" id="SVC05426.1"/>
    </source>
</evidence>
<comment type="cofactor">
    <cofactor evidence="1">
        <name>[4Fe-4S] cluster</name>
        <dbReference type="ChEBI" id="CHEBI:49883"/>
    </cofactor>
</comment>
<keyword evidence="2" id="KW-0479">Metal-binding</keyword>
<keyword evidence="2" id="KW-0004">4Fe-4S</keyword>
<dbReference type="GO" id="GO:0070475">
    <property type="term" value="P:rRNA base methylation"/>
    <property type="evidence" value="ECO:0007669"/>
    <property type="project" value="TreeGrafter"/>
</dbReference>
<evidence type="ECO:0000256" key="3">
    <source>
        <dbReference type="ARBA" id="ARBA00022552"/>
    </source>
</evidence>
<evidence type="ECO:0000256" key="2">
    <source>
        <dbReference type="ARBA" id="ARBA00022485"/>
    </source>
</evidence>
<organism evidence="5">
    <name type="scientific">marine metagenome</name>
    <dbReference type="NCBI Taxonomy" id="408172"/>
    <lineage>
        <taxon>unclassified sequences</taxon>
        <taxon>metagenomes</taxon>
        <taxon>ecological metagenomes</taxon>
    </lineage>
</organism>
<dbReference type="InterPro" id="IPR013785">
    <property type="entry name" value="Aldolase_TIM"/>
</dbReference>
<feature type="domain" description="Dual-specificity RNA methyltransferase RlmN N-terminal" evidence="4">
    <location>
        <begin position="18"/>
        <end position="67"/>
    </location>
</feature>
<proteinExistence type="predicted"/>
<dbReference type="Pfam" id="PF21016">
    <property type="entry name" value="RlmN_N"/>
    <property type="match status" value="1"/>
</dbReference>
<feature type="non-terminal residue" evidence="5">
    <location>
        <position position="138"/>
    </location>
</feature>
<protein>
    <recommendedName>
        <fullName evidence="4">Dual-specificity RNA methyltransferase RlmN N-terminal domain-containing protein</fullName>
    </recommendedName>
</protein>